<sequence length="710" mass="79786">MDQWWKTNHRRLSMPFKRFFSRFRGWRHALKLLSILSWLLVVPAFIVSTALTRSSESMKTVEIKKGSCPDITVADTWIHLAMNVFSSALFAATNFAMQAWTAPTRSDIDQVHKTGQTIDIGVQSLRNLTRIQPKRLFFWTVMFLVALPLHFVFNSAVYKTSIVNSYTASVVNAKYFDLTFTRSTNDSHLYTAPRRDGGIGEWEELPISNLVARYTTGLPDRFRDVVFVTVGDNGTDAGVVLDQQVADGTDIRHQIDWIYLHVGNATQAPQAYHDMDYSSPVWYMRENRSNFFDIYPLAPTAFSEKVEPECRLLANPLFWWLTTACTLAIACSLTSILYLNKSTPLVTVGDAIDSFLTKPSDVFTTSASTNGYSSFRNMFQPRLVPRAYYSTKTRRWWKAVGLTRWALTGLWFTGIIIALVVSWFVSRDKSERDVSFQKMFANGFGTFGFTSVVNAQRRTGSVSQELQLVALANTPQFASSVTYLFYNIILTTMVAEREWQGIGRPRKQKQRLLKRFAYSSPTSSSLYLRVSQPRGNQRDTYFLSLPYRYSIPLLIITTAEKWLASQALFYTVVDVWDSDGQRTQEAPNIAALGYSGLALFLLIIFTSTSWVGIVMLGVVRKYPSTGAGGKPLLGTCSGVIAASCHLSAAELKKQQAGQDIAAGALSWGVIKQVVYDEDGDGKEEQWLGFMVAPGEEDEGPEMPRDGQVYG</sequence>
<proteinExistence type="predicted"/>
<feature type="transmembrane region" description="Helical" evidence="1">
    <location>
        <begin position="402"/>
        <end position="425"/>
    </location>
</feature>
<evidence type="ECO:0000313" key="3">
    <source>
        <dbReference type="EMBL" id="KAK3313414.1"/>
    </source>
</evidence>
<evidence type="ECO:0000259" key="2">
    <source>
        <dbReference type="Pfam" id="PF20163"/>
    </source>
</evidence>
<dbReference type="EMBL" id="JAUEDM010000007">
    <property type="protein sequence ID" value="KAK3313414.1"/>
    <property type="molecule type" value="Genomic_DNA"/>
</dbReference>
<feature type="transmembrane region" description="Helical" evidence="1">
    <location>
        <begin position="591"/>
        <end position="619"/>
    </location>
</feature>
<dbReference type="AlphaFoldDB" id="A0AAE0M098"/>
<accession>A0AAE0M098</accession>
<gene>
    <name evidence="3" type="ORF">B0H66DRAFT_566023</name>
</gene>
<comment type="caution">
    <text evidence="3">The sequence shown here is derived from an EMBL/GenBank/DDBJ whole genome shotgun (WGS) entry which is preliminary data.</text>
</comment>
<dbReference type="Proteomes" id="UP001283341">
    <property type="component" value="Unassembled WGS sequence"/>
</dbReference>
<dbReference type="Pfam" id="PF20163">
    <property type="entry name" value="DUF6536"/>
    <property type="match status" value="1"/>
</dbReference>
<feature type="transmembrane region" description="Helical" evidence="1">
    <location>
        <begin position="136"/>
        <end position="153"/>
    </location>
</feature>
<evidence type="ECO:0000313" key="4">
    <source>
        <dbReference type="Proteomes" id="UP001283341"/>
    </source>
</evidence>
<keyword evidence="1" id="KW-0812">Transmembrane</keyword>
<organism evidence="3 4">
    <name type="scientific">Apodospora peruviana</name>
    <dbReference type="NCBI Taxonomy" id="516989"/>
    <lineage>
        <taxon>Eukaryota</taxon>
        <taxon>Fungi</taxon>
        <taxon>Dikarya</taxon>
        <taxon>Ascomycota</taxon>
        <taxon>Pezizomycotina</taxon>
        <taxon>Sordariomycetes</taxon>
        <taxon>Sordariomycetidae</taxon>
        <taxon>Sordariales</taxon>
        <taxon>Lasiosphaeriaceae</taxon>
        <taxon>Apodospora</taxon>
    </lineage>
</organism>
<dbReference type="InterPro" id="IPR046623">
    <property type="entry name" value="DUF6536"/>
</dbReference>
<feature type="domain" description="DUF6536" evidence="2">
    <location>
        <begin position="26"/>
        <end position="175"/>
    </location>
</feature>
<reference evidence="3" key="2">
    <citation type="submission" date="2023-06" db="EMBL/GenBank/DDBJ databases">
        <authorList>
            <consortium name="Lawrence Berkeley National Laboratory"/>
            <person name="Haridas S."/>
            <person name="Hensen N."/>
            <person name="Bonometti L."/>
            <person name="Westerberg I."/>
            <person name="Brannstrom I.O."/>
            <person name="Guillou S."/>
            <person name="Cros-Aarteil S."/>
            <person name="Calhoun S."/>
            <person name="Kuo A."/>
            <person name="Mondo S."/>
            <person name="Pangilinan J."/>
            <person name="Riley R."/>
            <person name="Labutti K."/>
            <person name="Andreopoulos B."/>
            <person name="Lipzen A."/>
            <person name="Chen C."/>
            <person name="Yanf M."/>
            <person name="Daum C."/>
            <person name="Ng V."/>
            <person name="Clum A."/>
            <person name="Steindorff A."/>
            <person name="Ohm R."/>
            <person name="Martin F."/>
            <person name="Silar P."/>
            <person name="Natvig D."/>
            <person name="Lalanne C."/>
            <person name="Gautier V."/>
            <person name="Ament-Velasquez S.L."/>
            <person name="Kruys A."/>
            <person name="Hutchinson M.I."/>
            <person name="Powell A.J."/>
            <person name="Barry K."/>
            <person name="Miller A.N."/>
            <person name="Grigoriev I.V."/>
            <person name="Debuchy R."/>
            <person name="Gladieux P."/>
            <person name="Thoren M.H."/>
            <person name="Johannesson H."/>
        </authorList>
    </citation>
    <scope>NUCLEOTIDE SEQUENCE</scope>
    <source>
        <strain evidence="3">CBS 118394</strain>
    </source>
</reference>
<evidence type="ECO:0000256" key="1">
    <source>
        <dbReference type="SAM" id="Phobius"/>
    </source>
</evidence>
<dbReference type="PANTHER" id="PTHR35395:SF1">
    <property type="entry name" value="DUF6536 DOMAIN-CONTAINING PROTEIN"/>
    <property type="match status" value="1"/>
</dbReference>
<protein>
    <recommendedName>
        <fullName evidence="2">DUF6536 domain-containing protein</fullName>
    </recommendedName>
</protein>
<reference evidence="3" key="1">
    <citation type="journal article" date="2023" name="Mol. Phylogenet. Evol.">
        <title>Genome-scale phylogeny and comparative genomics of the fungal order Sordariales.</title>
        <authorList>
            <person name="Hensen N."/>
            <person name="Bonometti L."/>
            <person name="Westerberg I."/>
            <person name="Brannstrom I.O."/>
            <person name="Guillou S."/>
            <person name="Cros-Aarteil S."/>
            <person name="Calhoun S."/>
            <person name="Haridas S."/>
            <person name="Kuo A."/>
            <person name="Mondo S."/>
            <person name="Pangilinan J."/>
            <person name="Riley R."/>
            <person name="LaButti K."/>
            <person name="Andreopoulos B."/>
            <person name="Lipzen A."/>
            <person name="Chen C."/>
            <person name="Yan M."/>
            <person name="Daum C."/>
            <person name="Ng V."/>
            <person name="Clum A."/>
            <person name="Steindorff A."/>
            <person name="Ohm R.A."/>
            <person name="Martin F."/>
            <person name="Silar P."/>
            <person name="Natvig D.O."/>
            <person name="Lalanne C."/>
            <person name="Gautier V."/>
            <person name="Ament-Velasquez S.L."/>
            <person name="Kruys A."/>
            <person name="Hutchinson M.I."/>
            <person name="Powell A.J."/>
            <person name="Barry K."/>
            <person name="Miller A.N."/>
            <person name="Grigoriev I.V."/>
            <person name="Debuchy R."/>
            <person name="Gladieux P."/>
            <person name="Hiltunen Thoren M."/>
            <person name="Johannesson H."/>
        </authorList>
    </citation>
    <scope>NUCLEOTIDE SEQUENCE</scope>
    <source>
        <strain evidence="3">CBS 118394</strain>
    </source>
</reference>
<keyword evidence="1" id="KW-0472">Membrane</keyword>
<dbReference type="PANTHER" id="PTHR35395">
    <property type="entry name" value="DUF6536 DOMAIN-CONTAINING PROTEIN"/>
    <property type="match status" value="1"/>
</dbReference>
<keyword evidence="4" id="KW-1185">Reference proteome</keyword>
<keyword evidence="1" id="KW-1133">Transmembrane helix</keyword>
<name>A0AAE0M098_9PEZI</name>
<feature type="transmembrane region" description="Helical" evidence="1">
    <location>
        <begin position="317"/>
        <end position="339"/>
    </location>
</feature>